<comment type="caution">
    <text evidence="4">The sequence shown here is derived from an EMBL/GenBank/DDBJ whole genome shotgun (WGS) entry which is preliminary data.</text>
</comment>
<protein>
    <submittedName>
        <fullName evidence="4">Nucleosome assembly family protein</fullName>
    </submittedName>
</protein>
<dbReference type="PANTHER" id="PTHR11875">
    <property type="entry name" value="TESTIS-SPECIFIC Y-ENCODED PROTEIN"/>
    <property type="match status" value="1"/>
</dbReference>
<dbReference type="InterPro" id="IPR002164">
    <property type="entry name" value="NAP_family"/>
</dbReference>
<evidence type="ECO:0000256" key="3">
    <source>
        <dbReference type="SAM" id="MobiDB-lite"/>
    </source>
</evidence>
<dbReference type="GO" id="GO:0006334">
    <property type="term" value="P:nucleosome assembly"/>
    <property type="evidence" value="ECO:0007669"/>
    <property type="project" value="InterPro"/>
</dbReference>
<dbReference type="OMA" id="ENTERPG"/>
<proteinExistence type="inferred from homology"/>
<dbReference type="Pfam" id="PF00956">
    <property type="entry name" value="NAP"/>
    <property type="match status" value="1"/>
</dbReference>
<name>A0A152A8Y1_TIELA</name>
<comment type="similarity">
    <text evidence="1 2">Belongs to the nucleosome assembly protein (NAP) family.</text>
</comment>
<dbReference type="EMBL" id="LODT01000001">
    <property type="protein sequence ID" value="KYR02591.1"/>
    <property type="molecule type" value="Genomic_DNA"/>
</dbReference>
<evidence type="ECO:0000313" key="4">
    <source>
        <dbReference type="EMBL" id="KYR02591.1"/>
    </source>
</evidence>
<evidence type="ECO:0000256" key="1">
    <source>
        <dbReference type="ARBA" id="ARBA00009947"/>
    </source>
</evidence>
<dbReference type="Proteomes" id="UP000076078">
    <property type="component" value="Unassembled WGS sequence"/>
</dbReference>
<accession>A0A152A8Y1</accession>
<dbReference type="GO" id="GO:0005634">
    <property type="term" value="C:nucleus"/>
    <property type="evidence" value="ECO:0007669"/>
    <property type="project" value="InterPro"/>
</dbReference>
<feature type="compositionally biased region" description="Basic and acidic residues" evidence="3">
    <location>
        <begin position="56"/>
        <end position="84"/>
    </location>
</feature>
<dbReference type="STRING" id="361077.A0A152A8Y1"/>
<dbReference type="InParanoid" id="A0A152A8Y1"/>
<evidence type="ECO:0000313" key="5">
    <source>
        <dbReference type="Proteomes" id="UP000076078"/>
    </source>
</evidence>
<evidence type="ECO:0000256" key="2">
    <source>
        <dbReference type="RuleBase" id="RU003876"/>
    </source>
</evidence>
<dbReference type="FunCoup" id="A0A152A8Y1">
    <property type="interactions" value="612"/>
</dbReference>
<organism evidence="4 5">
    <name type="scientific">Tieghemostelium lacteum</name>
    <name type="common">Slime mold</name>
    <name type="synonym">Dictyostelium lacteum</name>
    <dbReference type="NCBI Taxonomy" id="361077"/>
    <lineage>
        <taxon>Eukaryota</taxon>
        <taxon>Amoebozoa</taxon>
        <taxon>Evosea</taxon>
        <taxon>Eumycetozoa</taxon>
        <taxon>Dictyostelia</taxon>
        <taxon>Dictyosteliales</taxon>
        <taxon>Raperosteliaceae</taxon>
        <taxon>Tieghemostelium</taxon>
    </lineage>
</organism>
<dbReference type="Gene3D" id="3.30.1120.90">
    <property type="entry name" value="Nucleosome assembly protein"/>
    <property type="match status" value="1"/>
</dbReference>
<dbReference type="InterPro" id="IPR037231">
    <property type="entry name" value="NAP-like_sf"/>
</dbReference>
<dbReference type="AlphaFoldDB" id="A0A152A8Y1"/>
<gene>
    <name evidence="4" type="ORF">DLAC_00033</name>
</gene>
<keyword evidence="5" id="KW-1185">Reference proteome</keyword>
<feature type="compositionally biased region" description="Low complexity" evidence="3">
    <location>
        <begin position="1"/>
        <end position="37"/>
    </location>
</feature>
<dbReference type="SUPFAM" id="SSF143113">
    <property type="entry name" value="NAP-like"/>
    <property type="match status" value="1"/>
</dbReference>
<reference evidence="4 5" key="1">
    <citation type="submission" date="2015-12" db="EMBL/GenBank/DDBJ databases">
        <title>Dictyostelia acquired genes for synthesis and detection of signals that induce cell-type specialization by lateral gene transfer from prokaryotes.</title>
        <authorList>
            <person name="Gloeckner G."/>
            <person name="Schaap P."/>
        </authorList>
    </citation>
    <scope>NUCLEOTIDE SEQUENCE [LARGE SCALE GENOMIC DNA]</scope>
    <source>
        <strain evidence="4 5">TK</strain>
    </source>
</reference>
<feature type="region of interest" description="Disordered" evidence="3">
    <location>
        <begin position="1"/>
        <end position="84"/>
    </location>
</feature>
<dbReference type="OrthoDB" id="19419at2759"/>
<sequence length="267" mass="31540">MNQSNSKNNKQKVQQSKQTKSQQIKPQQTKPQQNTKEQTTKKIKLESQVTNSNNTIKKDNQEKPKRQQNNEKVTEAQLQKDKNEIVNDGDNELTEITDIQVSIEDIMKKEMKAKVELDVQFYNSLKPLVQEREKLFSNIPNFWFTVFKNHHIISNLLSGKDEDLLKNLNNFNIEMNNQGNVKFLFNFKPNNIIKNKQIWKEYIFSDDDIEATVSKLEWKNGMDITIRKDGSEPSFFSWFSSEDTELEIFTILKNELYLFPLDYFQNE</sequence>